<dbReference type="SMART" id="SM00487">
    <property type="entry name" value="DEXDc"/>
    <property type="match status" value="1"/>
</dbReference>
<evidence type="ECO:0000256" key="1">
    <source>
        <dbReference type="ARBA" id="ARBA00022741"/>
    </source>
</evidence>
<dbReference type="InterPro" id="IPR044742">
    <property type="entry name" value="DEAD/DEAH_RhlB"/>
</dbReference>
<keyword evidence="12" id="KW-1185">Reference proteome</keyword>
<feature type="short sequence motif" description="Q motif" evidence="6">
    <location>
        <begin position="1"/>
        <end position="29"/>
    </location>
</feature>
<dbReference type="CDD" id="cd00268">
    <property type="entry name" value="DEADc"/>
    <property type="match status" value="1"/>
</dbReference>
<evidence type="ECO:0000256" key="4">
    <source>
        <dbReference type="ARBA" id="ARBA00022840"/>
    </source>
</evidence>
<keyword evidence="4 7" id="KW-0067">ATP-binding</keyword>
<feature type="domain" description="Helicase C-terminal" evidence="9">
    <location>
        <begin position="216"/>
        <end position="369"/>
    </location>
</feature>
<evidence type="ECO:0000259" key="10">
    <source>
        <dbReference type="PROSITE" id="PS51195"/>
    </source>
</evidence>
<evidence type="ECO:0000259" key="8">
    <source>
        <dbReference type="PROSITE" id="PS51192"/>
    </source>
</evidence>
<protein>
    <submittedName>
        <fullName evidence="11">DEAD/DEAH box helicase</fullName>
        <ecNumber evidence="11">3.6.4.-</ecNumber>
    </submittedName>
</protein>
<dbReference type="PROSITE" id="PS51192">
    <property type="entry name" value="HELICASE_ATP_BIND_1"/>
    <property type="match status" value="1"/>
</dbReference>
<dbReference type="GO" id="GO:0016787">
    <property type="term" value="F:hydrolase activity"/>
    <property type="evidence" value="ECO:0007669"/>
    <property type="project" value="UniProtKB-KW"/>
</dbReference>
<organism evidence="11 12">
    <name type="scientific">Sphingobacterium suaedae</name>
    <dbReference type="NCBI Taxonomy" id="1686402"/>
    <lineage>
        <taxon>Bacteria</taxon>
        <taxon>Pseudomonadati</taxon>
        <taxon>Bacteroidota</taxon>
        <taxon>Sphingobacteriia</taxon>
        <taxon>Sphingobacteriales</taxon>
        <taxon>Sphingobacteriaceae</taxon>
        <taxon>Sphingobacterium</taxon>
    </lineage>
</organism>
<dbReference type="CDD" id="cd18787">
    <property type="entry name" value="SF2_C_DEAD"/>
    <property type="match status" value="1"/>
</dbReference>
<dbReference type="Proteomes" id="UP001597545">
    <property type="component" value="Unassembled WGS sequence"/>
</dbReference>
<feature type="domain" description="DEAD-box RNA helicase Q" evidence="10">
    <location>
        <begin position="1"/>
        <end position="29"/>
    </location>
</feature>
<dbReference type="PROSITE" id="PS51195">
    <property type="entry name" value="Q_MOTIF"/>
    <property type="match status" value="1"/>
</dbReference>
<evidence type="ECO:0000313" key="12">
    <source>
        <dbReference type="Proteomes" id="UP001597545"/>
    </source>
</evidence>
<dbReference type="GO" id="GO:0004386">
    <property type="term" value="F:helicase activity"/>
    <property type="evidence" value="ECO:0007669"/>
    <property type="project" value="UniProtKB-KW"/>
</dbReference>
<keyword evidence="1 7" id="KW-0547">Nucleotide-binding</keyword>
<accession>A0ABW5KKT8</accession>
<evidence type="ECO:0000313" key="11">
    <source>
        <dbReference type="EMBL" id="MFD2548955.1"/>
    </source>
</evidence>
<dbReference type="InterPro" id="IPR027417">
    <property type="entry name" value="P-loop_NTPase"/>
</dbReference>
<keyword evidence="2 7" id="KW-0378">Hydrolase</keyword>
<dbReference type="InterPro" id="IPR000629">
    <property type="entry name" value="RNA-helicase_DEAD-box_CS"/>
</dbReference>
<evidence type="ECO:0000256" key="5">
    <source>
        <dbReference type="ARBA" id="ARBA00038437"/>
    </source>
</evidence>
<dbReference type="Pfam" id="PF00270">
    <property type="entry name" value="DEAD"/>
    <property type="match status" value="1"/>
</dbReference>
<evidence type="ECO:0000256" key="3">
    <source>
        <dbReference type="ARBA" id="ARBA00022806"/>
    </source>
</evidence>
<dbReference type="InterPro" id="IPR011545">
    <property type="entry name" value="DEAD/DEAH_box_helicase_dom"/>
</dbReference>
<dbReference type="InterPro" id="IPR014001">
    <property type="entry name" value="Helicase_ATP-bd"/>
</dbReference>
<comment type="caution">
    <text evidence="11">The sequence shown here is derived from an EMBL/GenBank/DDBJ whole genome shotgun (WGS) entry which is preliminary data.</text>
</comment>
<sequence length="369" mass="40335">MDFKDIGIMAPILSAILEKGYAVPTEVQKQAIPSILQGKDVIGCAQTGTGKTGAFAIPLLQLLAAKPTTKKMPRALILAPTRELAVQIGQNITAYSKNIPINELIIYGGVSQQSQIAALRRGIDIIVATPGRLMDLLTQGHLSLAAIGYLVLDEADNMLDMGFINDIRKIIKMLPNERQTLLFSATMPMSIRKLAIEILISPMEINVSPVSSTALKIIQSVFFIEKKQKVALLTKVLRKDRKTQTLIFMRTKHGADRLAKTLGKNGLQTACIHGNKSQSARQNALMSFKSGKISVLIATDIAARGIDIKELPQVINYDLPEDSETYVHRIGRTGRAGNTGKAISFCSREEKPLLLKIQKLIGFQMPIAQ</sequence>
<dbReference type="InterPro" id="IPR001650">
    <property type="entry name" value="Helicase_C-like"/>
</dbReference>
<dbReference type="RefSeq" id="WP_380905239.1">
    <property type="nucleotide sequence ID" value="NZ_JBHUEG010000006.1"/>
</dbReference>
<evidence type="ECO:0000256" key="2">
    <source>
        <dbReference type="ARBA" id="ARBA00022801"/>
    </source>
</evidence>
<dbReference type="SUPFAM" id="SSF52540">
    <property type="entry name" value="P-loop containing nucleoside triphosphate hydrolases"/>
    <property type="match status" value="1"/>
</dbReference>
<dbReference type="PANTHER" id="PTHR47959">
    <property type="entry name" value="ATP-DEPENDENT RNA HELICASE RHLE-RELATED"/>
    <property type="match status" value="1"/>
</dbReference>
<keyword evidence="3 7" id="KW-0347">Helicase</keyword>
<reference evidence="12" key="1">
    <citation type="journal article" date="2019" name="Int. J. Syst. Evol. Microbiol.">
        <title>The Global Catalogue of Microorganisms (GCM) 10K type strain sequencing project: providing services to taxonomists for standard genome sequencing and annotation.</title>
        <authorList>
            <consortium name="The Broad Institute Genomics Platform"/>
            <consortium name="The Broad Institute Genome Sequencing Center for Infectious Disease"/>
            <person name="Wu L."/>
            <person name="Ma J."/>
        </authorList>
    </citation>
    <scope>NUCLEOTIDE SEQUENCE [LARGE SCALE GENOMIC DNA]</scope>
    <source>
        <strain evidence="12">KCTC 42662</strain>
    </source>
</reference>
<dbReference type="PROSITE" id="PS00039">
    <property type="entry name" value="DEAD_ATP_HELICASE"/>
    <property type="match status" value="1"/>
</dbReference>
<dbReference type="InterPro" id="IPR014014">
    <property type="entry name" value="RNA_helicase_DEAD_Q_motif"/>
</dbReference>
<dbReference type="Pfam" id="PF00271">
    <property type="entry name" value="Helicase_C"/>
    <property type="match status" value="1"/>
</dbReference>
<dbReference type="Gene3D" id="3.40.50.300">
    <property type="entry name" value="P-loop containing nucleotide triphosphate hydrolases"/>
    <property type="match status" value="2"/>
</dbReference>
<dbReference type="InterPro" id="IPR050079">
    <property type="entry name" value="DEAD_box_RNA_helicase"/>
</dbReference>
<dbReference type="EMBL" id="JBHULR010000007">
    <property type="protein sequence ID" value="MFD2548955.1"/>
    <property type="molecule type" value="Genomic_DNA"/>
</dbReference>
<evidence type="ECO:0000256" key="6">
    <source>
        <dbReference type="PROSITE-ProRule" id="PRU00552"/>
    </source>
</evidence>
<dbReference type="PANTHER" id="PTHR47959:SF13">
    <property type="entry name" value="ATP-DEPENDENT RNA HELICASE RHLE"/>
    <property type="match status" value="1"/>
</dbReference>
<feature type="domain" description="Helicase ATP-binding" evidence="8">
    <location>
        <begin position="32"/>
        <end position="205"/>
    </location>
</feature>
<gene>
    <name evidence="11" type="ORF">ACFSR5_14995</name>
</gene>
<dbReference type="EC" id="3.6.4.-" evidence="11"/>
<evidence type="ECO:0000256" key="7">
    <source>
        <dbReference type="RuleBase" id="RU000492"/>
    </source>
</evidence>
<proteinExistence type="inferred from homology"/>
<evidence type="ECO:0000259" key="9">
    <source>
        <dbReference type="PROSITE" id="PS51194"/>
    </source>
</evidence>
<dbReference type="PROSITE" id="PS51194">
    <property type="entry name" value="HELICASE_CTER"/>
    <property type="match status" value="1"/>
</dbReference>
<name>A0ABW5KKT8_9SPHI</name>
<comment type="similarity">
    <text evidence="5 7">Belongs to the DEAD box helicase family.</text>
</comment>
<dbReference type="SMART" id="SM00490">
    <property type="entry name" value="HELICc"/>
    <property type="match status" value="1"/>
</dbReference>